<dbReference type="InterPro" id="IPR001506">
    <property type="entry name" value="Peptidase_M12A"/>
</dbReference>
<dbReference type="AlphaFoldDB" id="A0AA49GJ23"/>
<dbReference type="EMBL" id="CP120682">
    <property type="protein sequence ID" value="WKN35132.1"/>
    <property type="molecule type" value="Genomic_DNA"/>
</dbReference>
<reference evidence="2" key="2">
    <citation type="journal article" date="2024" name="Antonie Van Leeuwenhoek">
        <title>Roseihalotalea indica gen. nov., sp. nov., a halophilic Bacteroidetes from mesopelagic Southwest Indian Ocean with higher carbohydrate metabolic potential.</title>
        <authorList>
            <person name="Chen B."/>
            <person name="Zhang M."/>
            <person name="Lin D."/>
            <person name="Ye J."/>
            <person name="Tang K."/>
        </authorList>
    </citation>
    <scope>NUCLEOTIDE SEQUENCE</scope>
    <source>
        <strain evidence="2">TK19036</strain>
    </source>
</reference>
<dbReference type="GO" id="GO:0008270">
    <property type="term" value="F:zinc ion binding"/>
    <property type="evidence" value="ECO:0007669"/>
    <property type="project" value="InterPro"/>
</dbReference>
<dbReference type="InterPro" id="IPR024079">
    <property type="entry name" value="MetalloPept_cat_dom_sf"/>
</dbReference>
<dbReference type="Pfam" id="PF01400">
    <property type="entry name" value="Astacin"/>
    <property type="match status" value="1"/>
</dbReference>
<feature type="domain" description="Peptidase metallopeptidase" evidence="1">
    <location>
        <begin position="44"/>
        <end position="208"/>
    </location>
</feature>
<dbReference type="SUPFAM" id="SSF55486">
    <property type="entry name" value="Metalloproteases ('zincins'), catalytic domain"/>
    <property type="match status" value="1"/>
</dbReference>
<accession>A0AA49GJ23</accession>
<dbReference type="GO" id="GO:0004222">
    <property type="term" value="F:metalloendopeptidase activity"/>
    <property type="evidence" value="ECO:0007669"/>
    <property type="project" value="InterPro"/>
</dbReference>
<evidence type="ECO:0000259" key="1">
    <source>
        <dbReference type="SMART" id="SM00235"/>
    </source>
</evidence>
<dbReference type="GO" id="GO:0006508">
    <property type="term" value="P:proteolysis"/>
    <property type="evidence" value="ECO:0007669"/>
    <property type="project" value="InterPro"/>
</dbReference>
<dbReference type="InterPro" id="IPR006026">
    <property type="entry name" value="Peptidase_Metallo"/>
</dbReference>
<dbReference type="PANTHER" id="PTHR10127">
    <property type="entry name" value="DISCOIDIN, CUB, EGF, LAMININ , AND ZINC METALLOPROTEASE DOMAIN CONTAINING"/>
    <property type="match status" value="1"/>
</dbReference>
<name>A0AA49GJ23_9BACT</name>
<sequence>MATKKKHTNDDEPTTFSYCDLPMVPPRVFGPEVDPNRASAIVVNDNKWVNGTVIHYYFFDQDTDGETVLLANGNQQFRTWVGAEKQKDVVRQAFGIWKDLGIGLEFEEVDDREDAEVRIGFMQGDGSWSYIGTYVLEIGAGQRTMNFGWDLTTGDGLDTALHEIGHTLGLPHEHQNPNAGIVWDEEAVYAALAAPPNNWSRDTTYYNIIRKLDPNTVDGSAWDPDSIMHYPFGPGLILKPDKYKKGISPKGGLSDLDIQWMKTFYPPLEEELEELELFMAKRLFIQPGDQVNYVIQPKATRYYDIRTFGTSDTILVLFEDEDGELRYRTADDDSAQEYNAHIRYKLVKGRKYVLRARLYYQNLTGQFAIMMW</sequence>
<reference evidence="2" key="1">
    <citation type="journal article" date="2023" name="Comput. Struct. Biotechnol. J.">
        <title>Discovery of a novel marine Bacteroidetes with a rich repertoire of carbohydrate-active enzymes.</title>
        <authorList>
            <person name="Chen B."/>
            <person name="Liu G."/>
            <person name="Chen Q."/>
            <person name="Wang H."/>
            <person name="Liu L."/>
            <person name="Tang K."/>
        </authorList>
    </citation>
    <scope>NUCLEOTIDE SEQUENCE</scope>
    <source>
        <strain evidence="2">TK19036</strain>
    </source>
</reference>
<dbReference type="SMART" id="SM00235">
    <property type="entry name" value="ZnMc"/>
    <property type="match status" value="1"/>
</dbReference>
<dbReference type="Gene3D" id="3.40.390.10">
    <property type="entry name" value="Collagenase (Catalytic Domain)"/>
    <property type="match status" value="1"/>
</dbReference>
<protein>
    <submittedName>
        <fullName evidence="2">M12 family metallopeptidase</fullName>
    </submittedName>
</protein>
<proteinExistence type="predicted"/>
<dbReference type="PANTHER" id="PTHR10127:SF850">
    <property type="entry name" value="METALLOENDOPEPTIDASE"/>
    <property type="match status" value="1"/>
</dbReference>
<gene>
    <name evidence="2" type="ORF">K4G66_22405</name>
</gene>
<organism evidence="2">
    <name type="scientific">Roseihalotalea indica</name>
    <dbReference type="NCBI Taxonomy" id="2867963"/>
    <lineage>
        <taxon>Bacteria</taxon>
        <taxon>Pseudomonadati</taxon>
        <taxon>Bacteroidota</taxon>
        <taxon>Cytophagia</taxon>
        <taxon>Cytophagales</taxon>
        <taxon>Catalimonadaceae</taxon>
        <taxon>Roseihalotalea</taxon>
    </lineage>
</organism>
<evidence type="ECO:0000313" key="2">
    <source>
        <dbReference type="EMBL" id="WKN35132.1"/>
    </source>
</evidence>